<protein>
    <submittedName>
        <fullName evidence="1">Uncharacterized protein</fullName>
    </submittedName>
</protein>
<gene>
    <name evidence="1" type="ORF">LFA_4017</name>
</gene>
<evidence type="ECO:0000313" key="2">
    <source>
        <dbReference type="Proteomes" id="UP000032430"/>
    </source>
</evidence>
<sequence>MPSHSKFDGTTSFKLLLKFNFKAKSHDEVISRTNRCNKDESKCYGRSTPSVL</sequence>
<name>A0A098G557_9GAMM</name>
<dbReference type="EMBL" id="LN614827">
    <property type="protein sequence ID" value="CEG57124.1"/>
    <property type="molecule type" value="Genomic_DNA"/>
</dbReference>
<accession>A0A098G557</accession>
<evidence type="ECO:0000313" key="1">
    <source>
        <dbReference type="EMBL" id="CEG57124.1"/>
    </source>
</evidence>
<dbReference type="AlphaFoldDB" id="A0A098G557"/>
<dbReference type="Proteomes" id="UP000032430">
    <property type="component" value="Chromosome I"/>
</dbReference>
<dbReference type="KEGG" id="lfa:LFA_4017"/>
<dbReference type="HOGENOM" id="CLU_3081294_0_0_6"/>
<keyword evidence="2" id="KW-1185">Reference proteome</keyword>
<reference evidence="2" key="1">
    <citation type="submission" date="2014-09" db="EMBL/GenBank/DDBJ databases">
        <authorList>
            <person name="Gomez-Valero L."/>
        </authorList>
    </citation>
    <scope>NUCLEOTIDE SEQUENCE [LARGE SCALE GENOMIC DNA]</scope>
    <source>
        <strain evidence="2">ATCC700992</strain>
    </source>
</reference>
<organism evidence="1 2">
    <name type="scientific">Legionella fallonii LLAP-10</name>
    <dbReference type="NCBI Taxonomy" id="1212491"/>
    <lineage>
        <taxon>Bacteria</taxon>
        <taxon>Pseudomonadati</taxon>
        <taxon>Pseudomonadota</taxon>
        <taxon>Gammaproteobacteria</taxon>
        <taxon>Legionellales</taxon>
        <taxon>Legionellaceae</taxon>
        <taxon>Legionella</taxon>
    </lineage>
</organism>
<dbReference type="STRING" id="1212491.LFA_4017"/>
<proteinExistence type="predicted"/>